<organism evidence="12">
    <name type="scientific">Equus asinus asinus</name>
    <dbReference type="NCBI Taxonomy" id="83772"/>
    <lineage>
        <taxon>Eukaryota</taxon>
        <taxon>Metazoa</taxon>
        <taxon>Chordata</taxon>
        <taxon>Craniata</taxon>
        <taxon>Vertebrata</taxon>
        <taxon>Euteleostomi</taxon>
        <taxon>Mammalia</taxon>
        <taxon>Eutheria</taxon>
        <taxon>Laurasiatheria</taxon>
        <taxon>Perissodactyla</taxon>
        <taxon>Equidae</taxon>
        <taxon>Equus</taxon>
    </lineage>
</organism>
<evidence type="ECO:0000256" key="4">
    <source>
        <dbReference type="ARBA" id="ARBA00022871"/>
    </source>
</evidence>
<dbReference type="Ensembl" id="ENSEAST00005020470.1">
    <property type="protein sequence ID" value="ENSEASP00005018863.1"/>
    <property type="gene ID" value="ENSEASG00005012995.1"/>
</dbReference>
<evidence type="ECO:0000256" key="8">
    <source>
        <dbReference type="ARBA" id="ARBA00037695"/>
    </source>
</evidence>
<reference evidence="12" key="1">
    <citation type="submission" date="2023-03" db="UniProtKB">
        <authorList>
            <consortium name="Ensembl"/>
        </authorList>
    </citation>
    <scope>IDENTIFICATION</scope>
</reference>
<feature type="region of interest" description="Disordered" evidence="9">
    <location>
        <begin position="359"/>
        <end position="381"/>
    </location>
</feature>
<dbReference type="GO" id="GO:0030154">
    <property type="term" value="P:cell differentiation"/>
    <property type="evidence" value="ECO:0007669"/>
    <property type="project" value="UniProtKB-KW"/>
</dbReference>
<evidence type="ECO:0000256" key="5">
    <source>
        <dbReference type="ARBA" id="ARBA00022989"/>
    </source>
</evidence>
<evidence type="ECO:0000259" key="11">
    <source>
        <dbReference type="Pfam" id="PF14650"/>
    </source>
</evidence>
<dbReference type="Pfam" id="PF14650">
    <property type="entry name" value="FAM75"/>
    <property type="match status" value="1"/>
</dbReference>
<keyword evidence="4" id="KW-0744">Spermatogenesis</keyword>
<evidence type="ECO:0000313" key="12">
    <source>
        <dbReference type="Ensembl" id="ENSEASP00005018863.1"/>
    </source>
</evidence>
<dbReference type="InterPro" id="IPR039509">
    <property type="entry name" value="SPATA31"/>
</dbReference>
<comment type="subcellular location">
    <subcellularLocation>
        <location evidence="1">Membrane</location>
        <topology evidence="1">Single-pass membrane protein</topology>
    </subcellularLocation>
</comment>
<sequence>MEENVFSLRSISATWLSTRPTSWVIEIILSFLCGLGLFFLLLPCFSSNLSSPPPRKHRNIRKPLEIQVTKRVENKIWKEKETNGSYTKQMNPEYHMNYLGNMLKSLGAEQDTTTPQPFWSTKGKPEQLPGPQQLSYPNVLGNHLWKKYNQLFWGLPSLHSESLVATAWISESSSVLRSPSFLFNGISNACPVQMQAKISPVLSQSQPLSHLEVQSQPLIPSVQTHAHLQSSPPILPLSSPPQIRACGISCPAPQNKTQSIIPAEIQHPEWSLLQKQLESGGALDSVVKRSREVSGVFTSSLPQDCWVVSILPENFPISPELQEQLEQHLKKWLMQHQWELPCSLQESLELRQFQDKLPGSCQVKGRHGPSQPSSFTGERSKDAQKVGFQLNQDLGKGLGHILGKVPKDLSRGSENKNLESFLKAHLSRKLGQISEGLIPVSVRRSWLAVNASPKSDTQMETRSPGILKGLGPSMNTSPRISFLRADTREVLEAHITRFWVRHRWGLPLKVLKSVNVLKLKKAQLSPVPQSAFPSSATCVSGAHSMIKFAEFWGKPPQVHPGEKMVTEESVSTLLRPLLAPSLVCEEVQRAQRGTPSGDNCESPDLQPQSRVILGTNVLTKSQTINVHMRNLEAPGTSKSVLLPRMSVFQDSGKPCLNTIVVSELKSKLKVQSENQSQDCPTHMLPAADSLASQVPQCNHQKVPTGDRPPSQKLCGLMAAQRSSRGQQDPKISKLQDSWKSQSKMIAPTYKREGCRRPNIREHEEKFELWNSQATNVSHPIKRMRLFFQWIFPPTKAKGQAVLQKCKPISAIAQNQGSVKSRSIMDSETAEAQALMTAVGQILEEKMATHHGLHATKLTEHKREPQAPVCGCSCCHRLPLYAEQGRMMSYIACNRQATSKGQSCSVREKQVRHRQSLKSVRFNEEQLSLRCLPSLPPKKTFSPVSPCKYGPRMPGAPGCHQHCPRHCLLRVGVFPGQPSNASLAFAGRRTCLQEKLESM</sequence>
<dbReference type="PANTHER" id="PTHR21859">
    <property type="entry name" value="ACROSOME-SPECIFIC PROTEIN"/>
    <property type="match status" value="1"/>
</dbReference>
<keyword evidence="2 10" id="KW-0812">Transmembrane</keyword>
<evidence type="ECO:0000256" key="10">
    <source>
        <dbReference type="SAM" id="Phobius"/>
    </source>
</evidence>
<evidence type="ECO:0000256" key="2">
    <source>
        <dbReference type="ARBA" id="ARBA00022692"/>
    </source>
</evidence>
<comment type="function">
    <text evidence="8">May play a role in spermatogenesis.</text>
</comment>
<name>A0A8C4LYK5_EQUAS</name>
<dbReference type="PANTHER" id="PTHR21859:SF55">
    <property type="entry name" value="SPERMATOGENESIS-ASSOCIATED PROTEIN 31A1-RELATED"/>
    <property type="match status" value="1"/>
</dbReference>
<evidence type="ECO:0000256" key="3">
    <source>
        <dbReference type="ARBA" id="ARBA00022782"/>
    </source>
</evidence>
<evidence type="ECO:0000256" key="1">
    <source>
        <dbReference type="ARBA" id="ARBA00004167"/>
    </source>
</evidence>
<evidence type="ECO:0000256" key="7">
    <source>
        <dbReference type="ARBA" id="ARBA00035009"/>
    </source>
</evidence>
<dbReference type="GO" id="GO:0016020">
    <property type="term" value="C:membrane"/>
    <property type="evidence" value="ECO:0007669"/>
    <property type="project" value="UniProtKB-SubCell"/>
</dbReference>
<keyword evidence="6 10" id="KW-0472">Membrane</keyword>
<feature type="transmembrane region" description="Helical" evidence="10">
    <location>
        <begin position="21"/>
        <end position="42"/>
    </location>
</feature>
<comment type="similarity">
    <text evidence="7">Belongs to the SPATA31 family.</text>
</comment>
<keyword evidence="5 10" id="KW-1133">Transmembrane helix</keyword>
<accession>A0A8C4LYK5</accession>
<evidence type="ECO:0000256" key="9">
    <source>
        <dbReference type="SAM" id="MobiDB-lite"/>
    </source>
</evidence>
<dbReference type="GO" id="GO:0007283">
    <property type="term" value="P:spermatogenesis"/>
    <property type="evidence" value="ECO:0007669"/>
    <property type="project" value="UniProtKB-KW"/>
</dbReference>
<keyword evidence="3" id="KW-0221">Differentiation</keyword>
<protein>
    <recommendedName>
        <fullName evidence="11">SPATA31 domain-containing protein</fullName>
    </recommendedName>
</protein>
<evidence type="ECO:0000256" key="6">
    <source>
        <dbReference type="ARBA" id="ARBA00023136"/>
    </source>
</evidence>
<proteinExistence type="inferred from homology"/>
<dbReference type="AlphaFoldDB" id="A0A8C4LYK5"/>
<feature type="domain" description="SPATA31" evidence="11">
    <location>
        <begin position="132"/>
        <end position="414"/>
    </location>
</feature>